<reference evidence="2" key="1">
    <citation type="submission" date="2016-10" db="EMBL/GenBank/DDBJ databases">
        <authorList>
            <person name="Varghese N."/>
            <person name="Submissions S."/>
        </authorList>
    </citation>
    <scope>NUCLEOTIDE SEQUENCE [LARGE SCALE GENOMIC DNA]</scope>
    <source>
        <strain evidence="2">DSM 17044</strain>
    </source>
</reference>
<proteinExistence type="predicted"/>
<dbReference type="RefSeq" id="WP_075009220.1">
    <property type="nucleotide sequence ID" value="NZ_FOAP01000016.1"/>
</dbReference>
<accession>A0A1H7Y3B4</accession>
<dbReference type="Proteomes" id="UP000182719">
    <property type="component" value="Unassembled WGS sequence"/>
</dbReference>
<name>A0A1H7Y3B4_STIAU</name>
<protein>
    <submittedName>
        <fullName evidence="1">Uncharacterized protein</fullName>
    </submittedName>
</protein>
<dbReference type="AlphaFoldDB" id="A0A1H7Y3B4"/>
<gene>
    <name evidence="1" type="ORF">SAMN05444354_11631</name>
</gene>
<evidence type="ECO:0000313" key="2">
    <source>
        <dbReference type="Proteomes" id="UP000182719"/>
    </source>
</evidence>
<keyword evidence="2" id="KW-1185">Reference proteome</keyword>
<organism evidence="1 2">
    <name type="scientific">Stigmatella aurantiaca</name>
    <dbReference type="NCBI Taxonomy" id="41"/>
    <lineage>
        <taxon>Bacteria</taxon>
        <taxon>Pseudomonadati</taxon>
        <taxon>Myxococcota</taxon>
        <taxon>Myxococcia</taxon>
        <taxon>Myxococcales</taxon>
        <taxon>Cystobacterineae</taxon>
        <taxon>Archangiaceae</taxon>
        <taxon>Stigmatella</taxon>
    </lineage>
</organism>
<evidence type="ECO:0000313" key="1">
    <source>
        <dbReference type="EMBL" id="SEM39669.1"/>
    </source>
</evidence>
<dbReference type="EMBL" id="FOAP01000016">
    <property type="protein sequence ID" value="SEM39669.1"/>
    <property type="molecule type" value="Genomic_DNA"/>
</dbReference>
<sequence>MNYDPHFDVDVALRTIESISHGFQDGSPEEASLRAAATALLYVRELGKLDEYREFFRQITTPAIESVKASHAFATREEAEEWLKGTHVPDGELVSIANQGYQVVNLPQGARFLRNPLPQELEK</sequence>